<dbReference type="HOGENOM" id="CLU_3343091_0_0_6"/>
<name>A0A076LRW2_9GAMM</name>
<proteinExistence type="predicted"/>
<keyword evidence="1" id="KW-1133">Transmembrane helix</keyword>
<dbReference type="KEGG" id="ete:ETEE_2973"/>
<accession>A0A076LRW2</accession>
<sequence>MQFALRHINSAVPIFAILNKSYCLYWIYVFRHKVIML</sequence>
<organism evidence="2 3">
    <name type="scientific">Edwardsiella anguillarum ET080813</name>
    <dbReference type="NCBI Taxonomy" id="667120"/>
    <lineage>
        <taxon>Bacteria</taxon>
        <taxon>Pseudomonadati</taxon>
        <taxon>Pseudomonadota</taxon>
        <taxon>Gammaproteobacteria</taxon>
        <taxon>Enterobacterales</taxon>
        <taxon>Hafniaceae</taxon>
        <taxon>Edwardsiella</taxon>
    </lineage>
</organism>
<keyword evidence="1" id="KW-0472">Membrane</keyword>
<dbReference type="EMBL" id="CP006664">
    <property type="protein sequence ID" value="AIJ09402.1"/>
    <property type="molecule type" value="Genomic_DNA"/>
</dbReference>
<dbReference type="AlphaFoldDB" id="A0A076LRW2"/>
<evidence type="ECO:0000313" key="2">
    <source>
        <dbReference type="EMBL" id="AIJ09402.1"/>
    </source>
</evidence>
<protein>
    <submittedName>
        <fullName evidence="2">Uncharacterized protein</fullName>
    </submittedName>
</protein>
<evidence type="ECO:0000313" key="3">
    <source>
        <dbReference type="Proteomes" id="UP000028681"/>
    </source>
</evidence>
<reference evidence="2 3" key="1">
    <citation type="journal article" date="2012" name="PLoS ONE">
        <title>Edwardsiella comparative phylogenomics reveal the new intra/inter-species taxonomic relationships, virulence evolution and niche adaptation mechanisms.</title>
        <authorList>
            <person name="Yang M."/>
            <person name="Lv Y."/>
            <person name="Xiao J."/>
            <person name="Wu H."/>
            <person name="Zheng H."/>
            <person name="Liu Q."/>
            <person name="Zhang Y."/>
            <person name="Wang Q."/>
        </authorList>
    </citation>
    <scope>NUCLEOTIDE SEQUENCE [LARGE SCALE GENOMIC DNA]</scope>
    <source>
        <strain evidence="3">080813</strain>
    </source>
</reference>
<keyword evidence="1" id="KW-0812">Transmembrane</keyword>
<feature type="transmembrane region" description="Helical" evidence="1">
    <location>
        <begin position="12"/>
        <end position="30"/>
    </location>
</feature>
<dbReference type="Proteomes" id="UP000028681">
    <property type="component" value="Chromosome"/>
</dbReference>
<gene>
    <name evidence="2" type="ORF">ETEE_2973</name>
</gene>
<evidence type="ECO:0000256" key="1">
    <source>
        <dbReference type="SAM" id="Phobius"/>
    </source>
</evidence>